<evidence type="ECO:0000313" key="3">
    <source>
        <dbReference type="Proteomes" id="UP000243217"/>
    </source>
</evidence>
<feature type="transmembrane region" description="Helical" evidence="1">
    <location>
        <begin position="682"/>
        <end position="700"/>
    </location>
</feature>
<keyword evidence="1" id="KW-1133">Transmembrane helix</keyword>
<feature type="transmembrane region" description="Helical" evidence="1">
    <location>
        <begin position="764"/>
        <end position="783"/>
    </location>
</feature>
<dbReference type="Proteomes" id="UP000243217">
    <property type="component" value="Unassembled WGS sequence"/>
</dbReference>
<comment type="caution">
    <text evidence="2">The sequence shown here is derived from an EMBL/GenBank/DDBJ whole genome shotgun (WGS) entry which is preliminary data.</text>
</comment>
<feature type="transmembrane region" description="Helical" evidence="1">
    <location>
        <begin position="7"/>
        <end position="26"/>
    </location>
</feature>
<feature type="transmembrane region" description="Helical" evidence="1">
    <location>
        <begin position="562"/>
        <end position="586"/>
    </location>
</feature>
<organism evidence="2 3">
    <name type="scientific">Thraustotheca clavata</name>
    <dbReference type="NCBI Taxonomy" id="74557"/>
    <lineage>
        <taxon>Eukaryota</taxon>
        <taxon>Sar</taxon>
        <taxon>Stramenopiles</taxon>
        <taxon>Oomycota</taxon>
        <taxon>Saprolegniomycetes</taxon>
        <taxon>Saprolegniales</taxon>
        <taxon>Achlyaceae</taxon>
        <taxon>Thraustotheca</taxon>
    </lineage>
</organism>
<sequence>MKIFKKWSGVVYIIISMVWSIVYVNMISDSMANDLFWPNLTPTGAQSYLLNLISRHLLINMEKSLDLFDPSNAIFEMYNTSLPTHTLWSSYPRSIIYTQLTTIQDAIRGFQLLDATYTFNLFIQYCWVDFDRRWEIAHTLHRQARCNQRYQKNGAVYLEAILRNVNWDQWSKVNYPSFMIGIGEFLLQSNEGRNWLNNVPNAFKSVDSEVAYWTEKRITNYILPWNNRIQIGIRESIAVINVFGFSQPLTIHHIPHSARDSTWTSYGLYWGFPGDLWLASVFNTSLVRNSTYFIGDSATEDYYYVYPFTQAIIHDTLGPLQSIDSFFTAPSSELQYIISTINSITSMAFQNDATLLSAYKLLPTLTFDPIPKSWTELKYDYFGGSPLCNTRTGTSFIQSSFSFDDVCGQPKPLQITFRPDTAFFAYIRLRTNGIPTKDACHLCLTTTALCLSMMDQLESIYTTLISNSTILDILTNIDTLNNNVEIVQLASYNSTSIMLRQNLIQYPWSLFGYIGLHEWVYGEREVISFEGDAGIFTVLSERLSGIAFAANQKEIPNTTSQYLWSVIIATSGVLVVVAIVTIIIYIRHDSDSSYDLFFFNRIVGPVWLGRPLMLIRSSTAIIILSTSPIVFDTSDGFGRFYFEPRSFGYRLLLASEASWLTDVTTDLLLVFTQDIAQVQGSLSSLLFWLVIVCVETYLPIEACAVVERRCSRENMDIDLTCTSGMVTLGSFNRAIAIVVVNLLCVLVATLIAKICRIQHNKSTVIMLPASALAFCSLNGNIWTIDASITWMCGMFRFYLNGVHYILDTILWIIFTEHELSPISALITPSHHLIMAIPTSAVNGKKQKLLLIAGLLYLIGTALGSISYIQLAGVNFGNDFWWANFNSTGALTFIVNWYDKYRIFTPNLHDIQLHDIAYSDIMDYSHENTVATYSPLFASIVQYEVVNQIKIAIRGLRNTDGCLVPWIATQYCWLDLDQKYTMANSELRQMRCEKYKSNGAVYLEAPLRNVKWIEFESCWGDSFEIGIARHLYNSNWLDMIKTNTKAEADEIDYWLNHNITSYTTQWQNYKSIGLIDTFTIVNAFGISYPINLQTTNGSFRLNQESSMKMYWSFANDLSEINSNGSGIAGMSLLRESGNFAFQNTTLQNIYILNNTLSAPLTRNRALFASQISPFGSIDIYHVPIPLSLLLLTRDILENLSRALATNGTKCQKAFESIPIMALMLPVPTSIKLEVVAGGSFLCDQAPYPIEGIYGMLLFFSFQAACDLSLSEFLLPKPQQVLFALIASGIPLDEIPTTCSADQTSPLDCINSFQSALEFITTFMPTLNQHSLREKVIQDVSQIQMMQYISNTTTSARQLYHQPLLDISDPAMIAFGWMYLYDWAIGVREVVQIDGDYISLSVISTFSTPTTFAVDAMEVPHNLSAYCRALCQYVSFVLVVLATIAGLYLFLNRFTTEGYNLFATNRVGALVWIGRPLLLVRSFTALAILSTAPLELQLIGNVTVFATPITGSLGFLTKLLAAGEVNWLVFIIQDIAMVFTKDVTASYGPMSSVITMFISIYLSITAPVIHQASIHRQCAIDVMDYQIICSSGTLVIGSIKRFMTLVAISFGVSIVLYIYCRCRHAYGIRYGHSSGLLSCGAKYLFKQSRWIYNDVYYIDYSSAVLTGLIIIPNRSKLYVFDVKSWRIHVFDHLAQSSPKPLHLQYALPLIK</sequence>
<feature type="transmembrane region" description="Helical" evidence="1">
    <location>
        <begin position="607"/>
        <end position="631"/>
    </location>
</feature>
<feature type="transmembrane region" description="Helical" evidence="1">
    <location>
        <begin position="734"/>
        <end position="752"/>
    </location>
</feature>
<evidence type="ECO:0000313" key="2">
    <source>
        <dbReference type="EMBL" id="OQS05230.1"/>
    </source>
</evidence>
<keyword evidence="1" id="KW-0472">Membrane</keyword>
<feature type="transmembrane region" description="Helical" evidence="1">
    <location>
        <begin position="1600"/>
        <end position="1618"/>
    </location>
</feature>
<name>A0A1W0A5C1_9STRA</name>
<evidence type="ECO:0000256" key="1">
    <source>
        <dbReference type="SAM" id="Phobius"/>
    </source>
</evidence>
<feature type="transmembrane region" description="Helical" evidence="1">
    <location>
        <begin position="848"/>
        <end position="868"/>
    </location>
</feature>
<feature type="transmembrane region" description="Helical" evidence="1">
    <location>
        <begin position="1431"/>
        <end position="1449"/>
    </location>
</feature>
<reference evidence="2 3" key="1">
    <citation type="journal article" date="2014" name="Genome Biol. Evol.">
        <title>The secreted proteins of Achlya hypogyna and Thraustotheca clavata identify the ancestral oomycete secretome and reveal gene acquisitions by horizontal gene transfer.</title>
        <authorList>
            <person name="Misner I."/>
            <person name="Blouin N."/>
            <person name="Leonard G."/>
            <person name="Richards T.A."/>
            <person name="Lane C.E."/>
        </authorList>
    </citation>
    <scope>NUCLEOTIDE SEQUENCE [LARGE SCALE GENOMIC DNA]</scope>
    <source>
        <strain evidence="2 3">ATCC 34112</strain>
    </source>
</reference>
<feature type="transmembrane region" description="Helical" evidence="1">
    <location>
        <begin position="1542"/>
        <end position="1562"/>
    </location>
</feature>
<keyword evidence="1" id="KW-0812">Transmembrane</keyword>
<dbReference type="EMBL" id="JNBS01000482">
    <property type="protein sequence ID" value="OQS05230.1"/>
    <property type="molecule type" value="Genomic_DNA"/>
</dbReference>
<keyword evidence="3" id="KW-1185">Reference proteome</keyword>
<feature type="transmembrane region" description="Helical" evidence="1">
    <location>
        <begin position="795"/>
        <end position="814"/>
    </location>
</feature>
<accession>A0A1W0A5C1</accession>
<feature type="transmembrane region" description="Helical" evidence="1">
    <location>
        <begin position="1470"/>
        <end position="1490"/>
    </location>
</feature>
<dbReference type="OrthoDB" id="75649at2759"/>
<gene>
    <name evidence="2" type="ORF">THRCLA_02604</name>
</gene>
<feature type="transmembrane region" description="Helical" evidence="1">
    <location>
        <begin position="1510"/>
        <end position="1530"/>
    </location>
</feature>
<protein>
    <submittedName>
        <fullName evidence="2">Uncharacterized protein</fullName>
    </submittedName>
</protein>
<proteinExistence type="predicted"/>